<dbReference type="STRING" id="286115.A0A507C040"/>
<dbReference type="AlphaFoldDB" id="A0A507C040"/>
<proteinExistence type="predicted"/>
<dbReference type="SMART" id="SM00368">
    <property type="entry name" value="LRR_RI"/>
    <property type="match status" value="5"/>
</dbReference>
<dbReference type="PANTHER" id="PTHR24110:SF3">
    <property type="entry name" value="CENTROSOMAL PROTEIN OF 78 KDA"/>
    <property type="match status" value="1"/>
</dbReference>
<evidence type="ECO:0000313" key="3">
    <source>
        <dbReference type="EMBL" id="TPX33062.1"/>
    </source>
</evidence>
<dbReference type="Gene3D" id="3.80.10.10">
    <property type="entry name" value="Ribonuclease Inhibitor"/>
    <property type="match status" value="2"/>
</dbReference>
<organism evidence="3 5">
    <name type="scientific">Synchytrium endobioticum</name>
    <dbReference type="NCBI Taxonomy" id="286115"/>
    <lineage>
        <taxon>Eukaryota</taxon>
        <taxon>Fungi</taxon>
        <taxon>Fungi incertae sedis</taxon>
        <taxon>Chytridiomycota</taxon>
        <taxon>Chytridiomycota incertae sedis</taxon>
        <taxon>Chytridiomycetes</taxon>
        <taxon>Synchytriales</taxon>
        <taxon>Synchytriaceae</taxon>
        <taxon>Synchytrium</taxon>
    </lineage>
</organism>
<feature type="region of interest" description="Disordered" evidence="2">
    <location>
        <begin position="318"/>
        <end position="341"/>
    </location>
</feature>
<accession>A0A507C040</accession>
<feature type="region of interest" description="Disordered" evidence="2">
    <location>
        <begin position="420"/>
        <end position="440"/>
    </location>
</feature>
<dbReference type="Pfam" id="PF13516">
    <property type="entry name" value="LRR_6"/>
    <property type="match status" value="2"/>
</dbReference>
<feature type="coiled-coil region" evidence="1">
    <location>
        <begin position="486"/>
        <end position="520"/>
    </location>
</feature>
<comment type="caution">
    <text evidence="3">The sequence shown here is derived from an EMBL/GenBank/DDBJ whole genome shotgun (WGS) entry which is preliminary data.</text>
</comment>
<dbReference type="Proteomes" id="UP000320475">
    <property type="component" value="Unassembled WGS sequence"/>
</dbReference>
<evidence type="ECO:0000313" key="4">
    <source>
        <dbReference type="EMBL" id="TPX42203.1"/>
    </source>
</evidence>
<evidence type="ECO:0000313" key="6">
    <source>
        <dbReference type="Proteomes" id="UP000320475"/>
    </source>
</evidence>
<sequence length="536" mass="58423">MQASDGLRGIGIVCSFGVTAQNKALVKTLARTPDAARFGISFAAWNASKARCDKTGRGPAIWHAARVMECVARALGRCVARSSTLTSLDLVGLPLGPKTLVCLGRGIAANKSIRRLSLANSRFGDAGFKAVAPGLKASESLKSINLAACNLTVLSASILAELLKSQAIRRQAQQWKATLRFAEEPDAPDCTWAHIRRLNLSCNLLGDEGCEFLADALRDELGLRALDLQFNDISDRGGRAFQQMLDFNRQLVLLDLRNNHLDPVLHHLLQRRLRDNNAAYAGATAHSELPDSELMLLPAHDALEPAFHVSLAQPHAQTHTHSSLAKTHAGHAHAPLPVRPRTPRLHVPVQALRPAWRPAGSTHRWIPPRHTMHAVALRDPLRADLVPPVPDNTRAGSDWDVDSQSHMAVGDAIDALRGDAPVLNNRASNDPRARRETQSRAQTVAVDLDTSVPPTMVDSHSEVHRGVAERPLAFDICRQQDLSCVINTIEKSFKGLSMLLDELERKRARKLLKKAMKNDETGVPSKVCTGDTVGIK</sequence>
<name>A0A507C040_9FUNG</name>
<dbReference type="PANTHER" id="PTHR24110">
    <property type="entry name" value="CENTROSOMAL PROTEIN OF 78 KDA"/>
    <property type="match status" value="1"/>
</dbReference>
<dbReference type="InterPro" id="IPR032675">
    <property type="entry name" value="LRR_dom_sf"/>
</dbReference>
<feature type="compositionally biased region" description="Basic and acidic residues" evidence="2">
    <location>
        <begin position="429"/>
        <end position="438"/>
    </location>
</feature>
<keyword evidence="1" id="KW-0175">Coiled coil</keyword>
<evidence type="ECO:0000256" key="2">
    <source>
        <dbReference type="SAM" id="MobiDB-lite"/>
    </source>
</evidence>
<evidence type="ECO:0000313" key="5">
    <source>
        <dbReference type="Proteomes" id="UP000317494"/>
    </source>
</evidence>
<reference evidence="5 6" key="1">
    <citation type="journal article" date="2019" name="Sci. Rep.">
        <title>Comparative genomics of chytrid fungi reveal insights into the obligate biotrophic and pathogenic lifestyle of Synchytrium endobioticum.</title>
        <authorList>
            <person name="van de Vossenberg B.T.L.H."/>
            <person name="Warris S."/>
            <person name="Nguyen H.D.T."/>
            <person name="van Gent-Pelzer M.P.E."/>
            <person name="Joly D.L."/>
            <person name="van de Geest H.C."/>
            <person name="Bonants P.J.M."/>
            <person name="Smith D.S."/>
            <person name="Levesque C.A."/>
            <person name="van der Lee T.A.J."/>
        </authorList>
    </citation>
    <scope>NUCLEOTIDE SEQUENCE [LARGE SCALE GENOMIC DNA]</scope>
    <source>
        <strain evidence="4 6">LEV6574</strain>
        <strain evidence="3 5">MB42</strain>
    </source>
</reference>
<dbReference type="VEuPathDB" id="FungiDB:SeMB42_g07527"/>
<dbReference type="InterPro" id="IPR001611">
    <property type="entry name" value="Leu-rich_rpt"/>
</dbReference>
<evidence type="ECO:0000256" key="1">
    <source>
        <dbReference type="SAM" id="Coils"/>
    </source>
</evidence>
<dbReference type="OrthoDB" id="78308at2759"/>
<gene>
    <name evidence="4" type="ORF">SeLEV6574_g05712</name>
    <name evidence="3" type="ORF">SeMB42_g07527</name>
</gene>
<dbReference type="Proteomes" id="UP000317494">
    <property type="component" value="Unassembled WGS sequence"/>
</dbReference>
<dbReference type="EMBL" id="QEAM01000281">
    <property type="protein sequence ID" value="TPX42203.1"/>
    <property type="molecule type" value="Genomic_DNA"/>
</dbReference>
<dbReference type="SUPFAM" id="SSF52047">
    <property type="entry name" value="RNI-like"/>
    <property type="match status" value="1"/>
</dbReference>
<keyword evidence="5" id="KW-1185">Reference proteome</keyword>
<protein>
    <submittedName>
        <fullName evidence="3">Uncharacterized protein</fullName>
    </submittedName>
</protein>
<dbReference type="EMBL" id="QEAN01000548">
    <property type="protein sequence ID" value="TPX33062.1"/>
    <property type="molecule type" value="Genomic_DNA"/>
</dbReference>